<gene>
    <name evidence="2" type="ORF">L596_003469</name>
</gene>
<reference evidence="2 3" key="2">
    <citation type="journal article" date="2019" name="G3 (Bethesda)">
        <title>Hybrid Assembly of the Genome of the Entomopathogenic Nematode Steinernema carpocapsae Identifies the X-Chromosome.</title>
        <authorList>
            <person name="Serra L."/>
            <person name="Macchietto M."/>
            <person name="Macias-Munoz A."/>
            <person name="McGill C.J."/>
            <person name="Rodriguez I.M."/>
            <person name="Rodriguez B."/>
            <person name="Murad R."/>
            <person name="Mortazavi A."/>
        </authorList>
    </citation>
    <scope>NUCLEOTIDE SEQUENCE [LARGE SCALE GENOMIC DNA]</scope>
    <source>
        <strain evidence="2 3">ALL</strain>
    </source>
</reference>
<keyword evidence="3" id="KW-1185">Reference proteome</keyword>
<feature type="transmembrane region" description="Helical" evidence="1">
    <location>
        <begin position="71"/>
        <end position="94"/>
    </location>
</feature>
<dbReference type="Proteomes" id="UP000298663">
    <property type="component" value="Unassembled WGS sequence"/>
</dbReference>
<keyword evidence="1" id="KW-0812">Transmembrane</keyword>
<organism evidence="2 3">
    <name type="scientific">Steinernema carpocapsae</name>
    <name type="common">Entomopathogenic nematode</name>
    <dbReference type="NCBI Taxonomy" id="34508"/>
    <lineage>
        <taxon>Eukaryota</taxon>
        <taxon>Metazoa</taxon>
        <taxon>Ecdysozoa</taxon>
        <taxon>Nematoda</taxon>
        <taxon>Chromadorea</taxon>
        <taxon>Rhabditida</taxon>
        <taxon>Tylenchina</taxon>
        <taxon>Panagrolaimomorpha</taxon>
        <taxon>Strongyloidoidea</taxon>
        <taxon>Steinernematidae</taxon>
        <taxon>Steinernema</taxon>
    </lineage>
</organism>
<proteinExistence type="predicted"/>
<reference evidence="2 3" key="1">
    <citation type="journal article" date="2015" name="Genome Biol.">
        <title>Comparative genomics of Steinernema reveals deeply conserved gene regulatory networks.</title>
        <authorList>
            <person name="Dillman A.R."/>
            <person name="Macchietto M."/>
            <person name="Porter C.F."/>
            <person name="Rogers A."/>
            <person name="Williams B."/>
            <person name="Antoshechkin I."/>
            <person name="Lee M.M."/>
            <person name="Goodwin Z."/>
            <person name="Lu X."/>
            <person name="Lewis E.E."/>
            <person name="Goodrich-Blair H."/>
            <person name="Stock S.P."/>
            <person name="Adams B.J."/>
            <person name="Sternberg P.W."/>
            <person name="Mortazavi A."/>
        </authorList>
    </citation>
    <scope>NUCLEOTIDE SEQUENCE [LARGE SCALE GENOMIC DNA]</scope>
    <source>
        <strain evidence="2 3">ALL</strain>
    </source>
</reference>
<comment type="caution">
    <text evidence="2">The sequence shown here is derived from an EMBL/GenBank/DDBJ whole genome shotgun (WGS) entry which is preliminary data.</text>
</comment>
<dbReference type="OrthoDB" id="8890589at2759"/>
<dbReference type="AlphaFoldDB" id="A0A4U8USH5"/>
<name>A0A4U8USH5_STECR</name>
<evidence type="ECO:0008006" key="4">
    <source>
        <dbReference type="Google" id="ProtNLM"/>
    </source>
</evidence>
<dbReference type="EMBL" id="AZBU02000001">
    <property type="protein sequence ID" value="TMS36260.1"/>
    <property type="molecule type" value="Genomic_DNA"/>
</dbReference>
<accession>A0A4U8USH5</accession>
<sequence length="108" mass="11858">MENSSDQVKSSLSRFRAPLPLPKSYVKQVHSSSALPPIGSPSAYSTPVVPINGGRFAGNHSSKKRMAIKCFLLLLFLSVPIVIFMIMMCVSNSFQTKPDDVTDKTQKK</sequence>
<evidence type="ECO:0000313" key="3">
    <source>
        <dbReference type="Proteomes" id="UP000298663"/>
    </source>
</evidence>
<keyword evidence="1" id="KW-0472">Membrane</keyword>
<evidence type="ECO:0000256" key="1">
    <source>
        <dbReference type="SAM" id="Phobius"/>
    </source>
</evidence>
<protein>
    <recommendedName>
        <fullName evidence="4">Transmembrane protein</fullName>
    </recommendedName>
</protein>
<keyword evidence="1" id="KW-1133">Transmembrane helix</keyword>
<evidence type="ECO:0000313" key="2">
    <source>
        <dbReference type="EMBL" id="TMS36260.1"/>
    </source>
</evidence>